<protein>
    <submittedName>
        <fullName evidence="1">SpoIID/LytB domain-containing protein</fullName>
    </submittedName>
</protein>
<reference evidence="1 2" key="1">
    <citation type="submission" date="2024-01" db="EMBL/GenBank/DDBJ databases">
        <title>Seven novel Bacillus-like species.</title>
        <authorList>
            <person name="Liu G."/>
        </authorList>
    </citation>
    <scope>NUCLEOTIDE SEQUENCE [LARGE SCALE GENOMIC DNA]</scope>
    <source>
        <strain evidence="1 2">FJAT-51639</strain>
    </source>
</reference>
<dbReference type="RefSeq" id="WP_336474163.1">
    <property type="nucleotide sequence ID" value="NZ_JBAWSX010000018.1"/>
</dbReference>
<comment type="caution">
    <text evidence="1">The sequence shown here is derived from an EMBL/GenBank/DDBJ whole genome shotgun (WGS) entry which is preliminary data.</text>
</comment>
<organism evidence="1 2">
    <name type="scientific">Bacillus bruguierae</name>
    <dbReference type="NCBI Taxonomy" id="3127667"/>
    <lineage>
        <taxon>Bacteria</taxon>
        <taxon>Bacillati</taxon>
        <taxon>Bacillota</taxon>
        <taxon>Bacilli</taxon>
        <taxon>Bacillales</taxon>
        <taxon>Bacillaceae</taxon>
        <taxon>Bacillus</taxon>
    </lineage>
</organism>
<accession>A0ABU8FMD6</accession>
<dbReference type="Proteomes" id="UP001372526">
    <property type="component" value="Unassembled WGS sequence"/>
</dbReference>
<name>A0ABU8FMD6_9BACI</name>
<sequence>MTSLDYFRKVASHEVGVDYHVEAIKVNVIAIVSYTLNWIYTEYYKWAGYDFDITCISEDQVFIPNQSMQSNIIDVVDEILGQYIGTLGLNSPILSQYGKTPVRDTLYQLKANELARSEKNNMEILRHFYNRKYKLLELRTATPIGGI</sequence>
<evidence type="ECO:0000313" key="2">
    <source>
        <dbReference type="Proteomes" id="UP001372526"/>
    </source>
</evidence>
<evidence type="ECO:0000313" key="1">
    <source>
        <dbReference type="EMBL" id="MEI4803866.1"/>
    </source>
</evidence>
<proteinExistence type="predicted"/>
<dbReference type="EMBL" id="JBAWSX010000018">
    <property type="protein sequence ID" value="MEI4803866.1"/>
    <property type="molecule type" value="Genomic_DNA"/>
</dbReference>
<gene>
    <name evidence="1" type="ORF">WAZ07_22070</name>
</gene>
<keyword evidence="2" id="KW-1185">Reference proteome</keyword>